<dbReference type="GO" id="GO:0050660">
    <property type="term" value="F:flavin adenine dinucleotide binding"/>
    <property type="evidence" value="ECO:0007669"/>
    <property type="project" value="InterPro"/>
</dbReference>
<dbReference type="PROSITE" id="PS51318">
    <property type="entry name" value="TAT"/>
    <property type="match status" value="1"/>
</dbReference>
<evidence type="ECO:0000256" key="1">
    <source>
        <dbReference type="ARBA" id="ARBA00022630"/>
    </source>
</evidence>
<comment type="caution">
    <text evidence="6">The sequence shown here is derived from an EMBL/GenBank/DDBJ whole genome shotgun (WGS) entry which is preliminary data.</text>
</comment>
<dbReference type="Pfam" id="PF09242">
    <property type="entry name" value="FCSD-flav_bind"/>
    <property type="match status" value="1"/>
</dbReference>
<dbReference type="InterPro" id="IPR037092">
    <property type="entry name" value="FlavoCytC_S_DH_flav-bd_sf"/>
</dbReference>
<protein>
    <submittedName>
        <fullName evidence="6">Sulfide dehydrogenase (Flavocytochrome c) flavoprotein subunit</fullName>
    </submittedName>
</protein>
<accession>A0A4R1KAU4</accession>
<dbReference type="InterPro" id="IPR016156">
    <property type="entry name" value="FAD/NAD-linked_Rdtase_dimer_sf"/>
</dbReference>
<keyword evidence="1" id="KW-0285">Flavoprotein</keyword>
<dbReference type="SUPFAM" id="SSF55424">
    <property type="entry name" value="FAD/NAD-linked reductases, dimerisation (C-terminal) domain"/>
    <property type="match status" value="1"/>
</dbReference>
<dbReference type="Proteomes" id="UP000294614">
    <property type="component" value="Unassembled WGS sequence"/>
</dbReference>
<dbReference type="InterPro" id="IPR015323">
    <property type="entry name" value="FlavoCytC_S_DH_flav-bd"/>
</dbReference>
<dbReference type="SUPFAM" id="SSF51905">
    <property type="entry name" value="FAD/NAD(P)-binding domain"/>
    <property type="match status" value="2"/>
</dbReference>
<dbReference type="Pfam" id="PF07992">
    <property type="entry name" value="Pyr_redox_2"/>
    <property type="match status" value="1"/>
</dbReference>
<evidence type="ECO:0000259" key="4">
    <source>
        <dbReference type="Pfam" id="PF09242"/>
    </source>
</evidence>
<dbReference type="EMBL" id="SMGG01000004">
    <property type="protein sequence ID" value="TCK61033.1"/>
    <property type="molecule type" value="Genomic_DNA"/>
</dbReference>
<keyword evidence="2" id="KW-0274">FAD</keyword>
<dbReference type="NCBIfam" id="TIGR01409">
    <property type="entry name" value="TAT_signal_seq"/>
    <property type="match status" value="1"/>
</dbReference>
<dbReference type="OrthoDB" id="9802771at2"/>
<dbReference type="Pfam" id="PF10518">
    <property type="entry name" value="TAT_signal"/>
    <property type="match status" value="1"/>
</dbReference>
<evidence type="ECO:0000256" key="2">
    <source>
        <dbReference type="ARBA" id="ARBA00022827"/>
    </source>
</evidence>
<dbReference type="AlphaFoldDB" id="A0A4R1KAU4"/>
<dbReference type="InterPro" id="IPR019546">
    <property type="entry name" value="TAT_signal_bac_arc"/>
</dbReference>
<dbReference type="Gene3D" id="3.50.50.60">
    <property type="entry name" value="FAD/NAD(P)-binding domain"/>
    <property type="match status" value="2"/>
</dbReference>
<dbReference type="InterPro" id="IPR023753">
    <property type="entry name" value="FAD/NAD-binding_dom"/>
</dbReference>
<evidence type="ECO:0000313" key="6">
    <source>
        <dbReference type="EMBL" id="TCK61033.1"/>
    </source>
</evidence>
<reference evidence="6 7" key="1">
    <citation type="submission" date="2019-03" db="EMBL/GenBank/DDBJ databases">
        <title>Genomic Encyclopedia of Type Strains, Phase IV (KMG-IV): sequencing the most valuable type-strain genomes for metagenomic binning, comparative biology and taxonomic classification.</title>
        <authorList>
            <person name="Goeker M."/>
        </authorList>
    </citation>
    <scope>NUCLEOTIDE SEQUENCE [LARGE SCALE GENOMIC DNA]</scope>
    <source>
        <strain evidence="6 7">DSM 24984</strain>
    </source>
</reference>
<dbReference type="Gene3D" id="3.90.760.10">
    <property type="entry name" value="Flavocytochrome c sulphide dehydrogenase, flavin-binding domain"/>
    <property type="match status" value="1"/>
</dbReference>
<dbReference type="GO" id="GO:0016491">
    <property type="term" value="F:oxidoreductase activity"/>
    <property type="evidence" value="ECO:0007669"/>
    <property type="project" value="InterPro"/>
</dbReference>
<feature type="domain" description="Sulfide dehydrogenase [flavocytochrome c] flavoprotein chain central" evidence="5">
    <location>
        <begin position="175"/>
        <end position="288"/>
    </location>
</feature>
<dbReference type="InterPro" id="IPR006311">
    <property type="entry name" value="TAT_signal"/>
</dbReference>
<evidence type="ECO:0000259" key="3">
    <source>
        <dbReference type="Pfam" id="PF07992"/>
    </source>
</evidence>
<feature type="domain" description="FAD/NAD(P)-binding" evidence="3">
    <location>
        <begin position="44"/>
        <end position="156"/>
    </location>
</feature>
<dbReference type="InterPro" id="IPR049386">
    <property type="entry name" value="FCSD_central"/>
</dbReference>
<evidence type="ECO:0000259" key="5">
    <source>
        <dbReference type="Pfam" id="PF21706"/>
    </source>
</evidence>
<dbReference type="RefSeq" id="WP_132873885.1">
    <property type="nucleotide sequence ID" value="NZ_SMGG01000004.1"/>
</dbReference>
<dbReference type="InterPro" id="IPR052541">
    <property type="entry name" value="SQRD"/>
</dbReference>
<dbReference type="InterPro" id="IPR036188">
    <property type="entry name" value="FAD/NAD-bd_sf"/>
</dbReference>
<keyword evidence="7" id="KW-1185">Reference proteome</keyword>
<feature type="domain" description="Flavocytochrome c sulphide dehydrogenase flavin-binding" evidence="4">
    <location>
        <begin position="369"/>
        <end position="432"/>
    </location>
</feature>
<name>A0A4R1KAU4_9BACT</name>
<organism evidence="6 7">
    <name type="scientific">Seleniivibrio woodruffii</name>
    <dbReference type="NCBI Taxonomy" id="1078050"/>
    <lineage>
        <taxon>Bacteria</taxon>
        <taxon>Pseudomonadati</taxon>
        <taxon>Deferribacterota</taxon>
        <taxon>Deferribacteres</taxon>
        <taxon>Deferribacterales</taxon>
        <taxon>Geovibrionaceae</taxon>
        <taxon>Seleniivibrio</taxon>
    </lineage>
</organism>
<gene>
    <name evidence="6" type="ORF">C8D98_1915</name>
</gene>
<dbReference type="PANTHER" id="PTHR43755:SF1">
    <property type="entry name" value="FAD-DEPENDENT PYRIDINE NUCLEOTIDE-DISULPHIDE OXIDOREDUCTASE"/>
    <property type="match status" value="1"/>
</dbReference>
<sequence length="433" mass="46560">MSISRRDFVKYTAAAAAGTAVFGHSGEVFAAKTTGIVMPKKGKRIVVLGGGWGGCTAAKYARLEDPSVEVILVEKEPTFISCPMSNFVIVGKKRMQDITFTRDKLTKNYGVKIVYAEAKGLDAVKKTLATSAGTIEYDKLIVAPGISYDYDKIEGLNNPEAIKRFPAAFKAGAETIALKNQLEAMKPGGVVLLSVPPAPYRCPPGPYERASMIANYLKQNKKGSKIIVADANDDVTSKGPLFKKAWADMYQGVLEYVPDSAVLKVDASTGIITTEQGEIKADVANIIPPMKAGQIAFDLGLMNKPDDMFVRADAFTLETYNFKDVYVVGDAAHNGTVGGVPKSGYIANSMGKYCASAAVRTLNGQEPLAPSLINTCYSAVSDDEAIFVAAVYKYDPVSKRLISASSATSPERRKLFEKHAEDWAVGIWSDILS</sequence>
<evidence type="ECO:0000313" key="7">
    <source>
        <dbReference type="Proteomes" id="UP000294614"/>
    </source>
</evidence>
<dbReference type="Pfam" id="PF21706">
    <property type="entry name" value="FCSD_central"/>
    <property type="match status" value="1"/>
</dbReference>
<dbReference type="PANTHER" id="PTHR43755">
    <property type="match status" value="1"/>
</dbReference>
<proteinExistence type="predicted"/>